<evidence type="ECO:0000256" key="1">
    <source>
        <dbReference type="SAM" id="MobiDB-lite"/>
    </source>
</evidence>
<proteinExistence type="predicted"/>
<comment type="caution">
    <text evidence="2">The sequence shown here is derived from an EMBL/GenBank/DDBJ whole genome shotgun (WGS) entry which is preliminary data.</text>
</comment>
<evidence type="ECO:0000313" key="3">
    <source>
        <dbReference type="Proteomes" id="UP001178507"/>
    </source>
</evidence>
<keyword evidence="3" id="KW-1185">Reference proteome</keyword>
<accession>A0AA36NGY1</accession>
<organism evidence="2 3">
    <name type="scientific">Effrenium voratum</name>
    <dbReference type="NCBI Taxonomy" id="2562239"/>
    <lineage>
        <taxon>Eukaryota</taxon>
        <taxon>Sar</taxon>
        <taxon>Alveolata</taxon>
        <taxon>Dinophyceae</taxon>
        <taxon>Suessiales</taxon>
        <taxon>Symbiodiniaceae</taxon>
        <taxon>Effrenium</taxon>
    </lineage>
</organism>
<evidence type="ECO:0000313" key="2">
    <source>
        <dbReference type="EMBL" id="CAJ1403041.1"/>
    </source>
</evidence>
<feature type="compositionally biased region" description="Basic and acidic residues" evidence="1">
    <location>
        <begin position="187"/>
        <end position="197"/>
    </location>
</feature>
<reference evidence="2" key="1">
    <citation type="submission" date="2023-08" db="EMBL/GenBank/DDBJ databases">
        <authorList>
            <person name="Chen Y."/>
            <person name="Shah S."/>
            <person name="Dougan E. K."/>
            <person name="Thang M."/>
            <person name="Chan C."/>
        </authorList>
    </citation>
    <scope>NUCLEOTIDE SEQUENCE</scope>
</reference>
<dbReference type="EMBL" id="CAUJNA010003478">
    <property type="protein sequence ID" value="CAJ1403041.1"/>
    <property type="molecule type" value="Genomic_DNA"/>
</dbReference>
<dbReference type="Proteomes" id="UP001178507">
    <property type="component" value="Unassembled WGS sequence"/>
</dbReference>
<protein>
    <submittedName>
        <fullName evidence="2">Uncharacterized protein</fullName>
    </submittedName>
</protein>
<feature type="compositionally biased region" description="Polar residues" evidence="1">
    <location>
        <begin position="104"/>
        <end position="114"/>
    </location>
</feature>
<name>A0AA36NGY1_9DINO</name>
<dbReference type="AlphaFoldDB" id="A0AA36NGY1"/>
<sequence>MEASASSSAQASFVGTYVHVSFDDGPATGITAQVSEDDLCDPRYWRFEEVHGGVPTFKVLFPDGLVSFIRELPCAKDGVLVDEDGDEHRYVVMDQLPGDKDLSRGQSEMVQEKQNLGGPAVVPEAAGHGPKRKATAEETSGSKKARNEGTPDAAKSVEGGEGLPAEAQEGGDSRAEPPTGGASARVSVEKAKTPRSV</sequence>
<gene>
    <name evidence="2" type="ORF">EVOR1521_LOCUS25794</name>
</gene>
<feature type="region of interest" description="Disordered" evidence="1">
    <location>
        <begin position="96"/>
        <end position="197"/>
    </location>
</feature>